<dbReference type="PANTHER" id="PTHR45640">
    <property type="entry name" value="HEAT SHOCK PROTEIN HSP-12.2-RELATED"/>
    <property type="match status" value="1"/>
</dbReference>
<comment type="similarity">
    <text evidence="2 3">Belongs to the small heat shock protein (HSP20) family.</text>
</comment>
<name>H3ARJ3_LATCH</name>
<dbReference type="HOGENOM" id="CLU_114153_0_0_1"/>
<dbReference type="STRING" id="7897.ENSLACP00000012264"/>
<dbReference type="GO" id="GO:0005634">
    <property type="term" value="C:nucleus"/>
    <property type="evidence" value="ECO:0007669"/>
    <property type="project" value="TreeGrafter"/>
</dbReference>
<dbReference type="eggNOG" id="KOG3591">
    <property type="taxonomic scope" value="Eukaryota"/>
</dbReference>
<organism evidence="5 6">
    <name type="scientific">Latimeria chalumnae</name>
    <name type="common">Coelacanth</name>
    <dbReference type="NCBI Taxonomy" id="7897"/>
    <lineage>
        <taxon>Eukaryota</taxon>
        <taxon>Metazoa</taxon>
        <taxon>Chordata</taxon>
        <taxon>Craniata</taxon>
        <taxon>Vertebrata</taxon>
        <taxon>Euteleostomi</taxon>
        <taxon>Coelacanthiformes</taxon>
        <taxon>Coelacanthidae</taxon>
        <taxon>Latimeria</taxon>
    </lineage>
</organism>
<dbReference type="InterPro" id="IPR002068">
    <property type="entry name" value="A-crystallin/Hsp20_dom"/>
</dbReference>
<dbReference type="Bgee" id="ENSLACG00000010796">
    <property type="expression patterns" value="Expressed in pelvic fin and 2 other cell types or tissues"/>
</dbReference>
<sequence>MMSPSAFEPLYDIMSVFQEPVRALWMVTPTVVVEIERDTMKYLADVKRYMDSVSQVHPFPRELPAAAAGPGAESCGNVLAVRQEADGCVLLVDVRHFSPEELSVKVAGRKLQVVGKRERRVEDGRRAFYHSEEFRKEYELPADVSPDLLTCSLSKEGRLCIKVPQRAAERECIIPINFSTSITVTLCPGQRKEEEKADRIPPED</sequence>
<dbReference type="GO" id="GO:0051082">
    <property type="term" value="F:unfolded protein binding"/>
    <property type="evidence" value="ECO:0007669"/>
    <property type="project" value="TreeGrafter"/>
</dbReference>
<evidence type="ECO:0000259" key="4">
    <source>
        <dbReference type="PROSITE" id="PS01031"/>
    </source>
</evidence>
<reference evidence="6" key="1">
    <citation type="submission" date="2011-08" db="EMBL/GenBank/DDBJ databases">
        <title>The draft genome of Latimeria chalumnae.</title>
        <authorList>
            <person name="Di Palma F."/>
            <person name="Alfoldi J."/>
            <person name="Johnson J."/>
            <person name="Berlin A."/>
            <person name="Gnerre S."/>
            <person name="Jaffe D."/>
            <person name="MacCallum I."/>
            <person name="Young S."/>
            <person name="Walker B.J."/>
            <person name="Lander E."/>
            <person name="Lindblad-Toh K."/>
        </authorList>
    </citation>
    <scope>NUCLEOTIDE SEQUENCE [LARGE SCALE GENOMIC DNA]</scope>
    <source>
        <strain evidence="6">Wild caught</strain>
    </source>
</reference>
<dbReference type="GO" id="GO:0042026">
    <property type="term" value="P:protein refolding"/>
    <property type="evidence" value="ECO:0007669"/>
    <property type="project" value="TreeGrafter"/>
</dbReference>
<feature type="domain" description="SHSP" evidence="4">
    <location>
        <begin position="69"/>
        <end position="179"/>
    </location>
</feature>
<proteinExistence type="inferred from homology"/>
<dbReference type="GO" id="GO:0009408">
    <property type="term" value="P:response to heat"/>
    <property type="evidence" value="ECO:0007669"/>
    <property type="project" value="TreeGrafter"/>
</dbReference>
<accession>H3ARJ3</accession>
<dbReference type="InParanoid" id="H3ARJ3"/>
<dbReference type="Pfam" id="PF00011">
    <property type="entry name" value="HSP20"/>
    <property type="match status" value="1"/>
</dbReference>
<dbReference type="PANTHER" id="PTHR45640:SF2">
    <property type="entry name" value="HEAT SHOCK PROTEIN BETA-11-RELATED"/>
    <property type="match status" value="1"/>
</dbReference>
<dbReference type="Gene3D" id="2.60.40.790">
    <property type="match status" value="1"/>
</dbReference>
<dbReference type="InterPro" id="IPR001436">
    <property type="entry name" value="Alpha-crystallin/sHSP_animal"/>
</dbReference>
<dbReference type="SUPFAM" id="SSF49764">
    <property type="entry name" value="HSP20-like chaperones"/>
    <property type="match status" value="1"/>
</dbReference>
<dbReference type="GO" id="GO:0005737">
    <property type="term" value="C:cytoplasm"/>
    <property type="evidence" value="ECO:0007669"/>
    <property type="project" value="TreeGrafter"/>
</dbReference>
<keyword evidence="6" id="KW-1185">Reference proteome</keyword>
<evidence type="ECO:0000256" key="2">
    <source>
        <dbReference type="PROSITE-ProRule" id="PRU00285"/>
    </source>
</evidence>
<keyword evidence="1" id="KW-0346">Stress response</keyword>
<evidence type="ECO:0000256" key="3">
    <source>
        <dbReference type="RuleBase" id="RU003616"/>
    </source>
</evidence>
<evidence type="ECO:0000256" key="1">
    <source>
        <dbReference type="ARBA" id="ARBA00023016"/>
    </source>
</evidence>
<reference evidence="5" key="2">
    <citation type="submission" date="2025-08" db="UniProtKB">
        <authorList>
            <consortium name="Ensembl"/>
        </authorList>
    </citation>
    <scope>IDENTIFICATION</scope>
</reference>
<reference evidence="5" key="3">
    <citation type="submission" date="2025-09" db="UniProtKB">
        <authorList>
            <consortium name="Ensembl"/>
        </authorList>
    </citation>
    <scope>IDENTIFICATION</scope>
</reference>
<evidence type="ECO:0000313" key="5">
    <source>
        <dbReference type="Ensembl" id="ENSLACP00000012264.1"/>
    </source>
</evidence>
<dbReference type="GeneTree" id="ENSGT00670000098179"/>
<dbReference type="PRINTS" id="PR00299">
    <property type="entry name" value="ACRYSTALLIN"/>
</dbReference>
<dbReference type="Proteomes" id="UP000008672">
    <property type="component" value="Unassembled WGS sequence"/>
</dbReference>
<evidence type="ECO:0000313" key="6">
    <source>
        <dbReference type="Proteomes" id="UP000008672"/>
    </source>
</evidence>
<protein>
    <recommendedName>
        <fullName evidence="4">SHSP domain-containing protein</fullName>
    </recommendedName>
</protein>
<dbReference type="InterPro" id="IPR008978">
    <property type="entry name" value="HSP20-like_chaperone"/>
</dbReference>
<dbReference type="PROSITE" id="PS01031">
    <property type="entry name" value="SHSP"/>
    <property type="match status" value="1"/>
</dbReference>
<dbReference type="AlphaFoldDB" id="H3ARJ3"/>
<dbReference type="Ensembl" id="ENSLACT00000012356.1">
    <property type="protein sequence ID" value="ENSLACP00000012264.1"/>
    <property type="gene ID" value="ENSLACG00000010796.1"/>
</dbReference>
<dbReference type="EMBL" id="AFYH01097110">
    <property type="status" value="NOT_ANNOTATED_CDS"/>
    <property type="molecule type" value="Genomic_DNA"/>
</dbReference>